<gene>
    <name evidence="1" type="ORF">SAMN02745119_00452</name>
</gene>
<dbReference type="EMBL" id="FUWR01000001">
    <property type="protein sequence ID" value="SJZ39657.1"/>
    <property type="molecule type" value="Genomic_DNA"/>
</dbReference>
<evidence type="ECO:0008006" key="3">
    <source>
        <dbReference type="Google" id="ProtNLM"/>
    </source>
</evidence>
<keyword evidence="2" id="KW-1185">Reference proteome</keyword>
<name>A0A1T4KBA5_9BACT</name>
<dbReference type="OrthoDB" id="1435962at2"/>
<accession>A0A1T4KBA5</accession>
<dbReference type="Proteomes" id="UP000190102">
    <property type="component" value="Unassembled WGS sequence"/>
</dbReference>
<dbReference type="AlphaFoldDB" id="A0A1T4KBA5"/>
<reference evidence="2" key="1">
    <citation type="submission" date="2017-02" db="EMBL/GenBank/DDBJ databases">
        <authorList>
            <person name="Varghese N."/>
            <person name="Submissions S."/>
        </authorList>
    </citation>
    <scope>NUCLEOTIDE SEQUENCE [LARGE SCALE GENOMIC DNA]</scope>
    <source>
        <strain evidence="2">ATCC BAA-34</strain>
    </source>
</reference>
<evidence type="ECO:0000313" key="2">
    <source>
        <dbReference type="Proteomes" id="UP000190102"/>
    </source>
</evidence>
<dbReference type="RefSeq" id="WP_078788739.1">
    <property type="nucleotide sequence ID" value="NZ_FUWR01000001.1"/>
</dbReference>
<evidence type="ECO:0000313" key="1">
    <source>
        <dbReference type="EMBL" id="SJZ39657.1"/>
    </source>
</evidence>
<proteinExistence type="predicted"/>
<protein>
    <recommendedName>
        <fullName evidence="3">DUF4145 domain-containing protein</fullName>
    </recommendedName>
</protein>
<dbReference type="STRING" id="115783.SAMN02745119_00452"/>
<sequence>MNTAIFEGQLQTIINEFNSLKQQSQHDDLSDLPKDTRQALITRTIAAINRITGNESTYAKEVTRLLESMQSLHLHTTSIIGVAKALLEDLKSGYTRSLVEIVHSDIFADFLEMALHLCDSGYKDAAAVIAGSTLESHLRELCHKAGVEVETTKSNGDVAPKKAESMNTDLVAVGTYTKLDQKSVTAWLDLRNKAAHGKYEEYKQEQVIIMISGIRDFITRNPA</sequence>
<organism evidence="1 2">
    <name type="scientific">Trichlorobacter thiogenes</name>
    <dbReference type="NCBI Taxonomy" id="115783"/>
    <lineage>
        <taxon>Bacteria</taxon>
        <taxon>Pseudomonadati</taxon>
        <taxon>Thermodesulfobacteriota</taxon>
        <taxon>Desulfuromonadia</taxon>
        <taxon>Geobacterales</taxon>
        <taxon>Geobacteraceae</taxon>
        <taxon>Trichlorobacter</taxon>
    </lineage>
</organism>